<dbReference type="GO" id="GO:0035099">
    <property type="term" value="P:hemocyte migration"/>
    <property type="evidence" value="ECO:0007669"/>
    <property type="project" value="TreeGrafter"/>
</dbReference>
<dbReference type="PANTHER" id="PTHR21719">
    <property type="entry name" value="FI06402P-RELATED"/>
    <property type="match status" value="1"/>
</dbReference>
<reference evidence="5" key="1">
    <citation type="journal article" date="2020" name="bioRxiv">
        <title>Chromosome-level reference genome of the European wasp spider Argiope bruennichi: a resource for studies on range expansion and evolutionary adaptation.</title>
        <authorList>
            <person name="Sheffer M.M."/>
            <person name="Hoppe A."/>
            <person name="Krehenwinkel H."/>
            <person name="Uhl G."/>
            <person name="Kuss A.W."/>
            <person name="Jensen L."/>
            <person name="Jensen C."/>
            <person name="Gillespie R.G."/>
            <person name="Hoff K.J."/>
            <person name="Prost S."/>
        </authorList>
    </citation>
    <scope>NUCLEOTIDE SEQUENCE</scope>
</reference>
<name>A0A8T0G109_ARGBR</name>
<feature type="domain" description="Platelet-derived growth factor (PDGF) family profile" evidence="4">
    <location>
        <begin position="164"/>
        <end position="230"/>
    </location>
</feature>
<gene>
    <name evidence="5" type="ORF">HNY73_001230</name>
</gene>
<dbReference type="GO" id="GO:0008083">
    <property type="term" value="F:growth factor activity"/>
    <property type="evidence" value="ECO:0007669"/>
    <property type="project" value="UniProtKB-KW"/>
</dbReference>
<accession>A0A8T0G109</accession>
<dbReference type="SMART" id="SM00141">
    <property type="entry name" value="PDGF"/>
    <property type="match status" value="1"/>
</dbReference>
<evidence type="ECO:0000256" key="2">
    <source>
        <dbReference type="SAM" id="MobiDB-lite"/>
    </source>
</evidence>
<feature type="region of interest" description="Disordered" evidence="2">
    <location>
        <begin position="42"/>
        <end position="61"/>
    </location>
</feature>
<reference evidence="5" key="2">
    <citation type="submission" date="2020-06" db="EMBL/GenBank/DDBJ databases">
        <authorList>
            <person name="Sheffer M."/>
        </authorList>
    </citation>
    <scope>NUCLEOTIDE SEQUENCE</scope>
</reference>
<dbReference type="Gene3D" id="2.10.90.10">
    <property type="entry name" value="Cystine-knot cytokines"/>
    <property type="match status" value="1"/>
</dbReference>
<keyword evidence="3" id="KW-0732">Signal</keyword>
<dbReference type="Pfam" id="PF00341">
    <property type="entry name" value="PDGF"/>
    <property type="match status" value="1"/>
</dbReference>
<sequence length="376" mass="42923">MSVHYEVSFLFIIFLGVLTCKGVECTSSQNLHNLLRHPHYAEKHQHSLQSHLQHSTSYPPMKSYDGRPSFSPIYSGAPTSPRTSDSSLAPWNRVTSKDYYKMNGYSLKSTSATKSALEPSAIPQELQEVREANEHFVRMRSGARCGVPRSQVVCVRDLYPDKEFLPRCTLLHRCTETSGCCEDDTMQCAPKAMQEVVLHFYVLGNDHRSSDVEKLLFVNHTECECQPKRSLEMSTTTASTIATEETPKEVVDQYPQGDQKYAKCRSCPSPFCIRELEDGRCSCDCFDRHRPCIRIKRGRDALPDAERRCVLAGKCNVPDCDYGIYDPENGRCPRRPDHETFKGMEHGRRPLPNSKNPNHRLFNAFLELRDFGMKRE</sequence>
<evidence type="ECO:0000259" key="4">
    <source>
        <dbReference type="PROSITE" id="PS50278"/>
    </source>
</evidence>
<dbReference type="PANTHER" id="PTHR21719:SF1">
    <property type="entry name" value="FI06402P-RELATED"/>
    <property type="match status" value="1"/>
</dbReference>
<comment type="caution">
    <text evidence="5">The sequence shown here is derived from an EMBL/GenBank/DDBJ whole genome shotgun (WGS) entry which is preliminary data.</text>
</comment>
<keyword evidence="1" id="KW-0339">Growth factor</keyword>
<evidence type="ECO:0000256" key="3">
    <source>
        <dbReference type="SAM" id="SignalP"/>
    </source>
</evidence>
<comment type="similarity">
    <text evidence="1">Belongs to the PDGF/VEGF growth factor family.</text>
</comment>
<protein>
    <submittedName>
        <fullName evidence="5">Snake venom vascular endothelial growth factor like protein</fullName>
    </submittedName>
</protein>
<evidence type="ECO:0000256" key="1">
    <source>
        <dbReference type="RuleBase" id="RU003818"/>
    </source>
</evidence>
<evidence type="ECO:0000313" key="5">
    <source>
        <dbReference type="EMBL" id="KAF8796901.1"/>
    </source>
</evidence>
<dbReference type="InterPro" id="IPR000072">
    <property type="entry name" value="PDGF/VEGF_dom"/>
</dbReference>
<keyword evidence="6" id="KW-1185">Reference proteome</keyword>
<organism evidence="5 6">
    <name type="scientific">Argiope bruennichi</name>
    <name type="common">Wasp spider</name>
    <name type="synonym">Aranea bruennichi</name>
    <dbReference type="NCBI Taxonomy" id="94029"/>
    <lineage>
        <taxon>Eukaryota</taxon>
        <taxon>Metazoa</taxon>
        <taxon>Ecdysozoa</taxon>
        <taxon>Arthropoda</taxon>
        <taxon>Chelicerata</taxon>
        <taxon>Arachnida</taxon>
        <taxon>Araneae</taxon>
        <taxon>Araneomorphae</taxon>
        <taxon>Entelegynae</taxon>
        <taxon>Araneoidea</taxon>
        <taxon>Araneidae</taxon>
        <taxon>Argiope</taxon>
    </lineage>
</organism>
<dbReference type="AlphaFoldDB" id="A0A8T0G109"/>
<proteinExistence type="inferred from homology"/>
<feature type="chain" id="PRO_5035721533" evidence="3">
    <location>
        <begin position="26"/>
        <end position="376"/>
    </location>
</feature>
<dbReference type="GO" id="GO:0016020">
    <property type="term" value="C:membrane"/>
    <property type="evidence" value="ECO:0007669"/>
    <property type="project" value="InterPro"/>
</dbReference>
<dbReference type="SUPFAM" id="SSF57501">
    <property type="entry name" value="Cystine-knot cytokines"/>
    <property type="match status" value="1"/>
</dbReference>
<dbReference type="InterPro" id="IPR029034">
    <property type="entry name" value="Cystine-knot_cytokine"/>
</dbReference>
<dbReference type="Proteomes" id="UP000807504">
    <property type="component" value="Unassembled WGS sequence"/>
</dbReference>
<feature type="signal peptide" evidence="3">
    <location>
        <begin position="1"/>
        <end position="25"/>
    </location>
</feature>
<dbReference type="PROSITE" id="PS50278">
    <property type="entry name" value="PDGF_2"/>
    <property type="match status" value="1"/>
</dbReference>
<evidence type="ECO:0000313" key="6">
    <source>
        <dbReference type="Proteomes" id="UP000807504"/>
    </source>
</evidence>
<dbReference type="EMBL" id="JABXBU010000001">
    <property type="protein sequence ID" value="KAF8796901.1"/>
    <property type="molecule type" value="Genomic_DNA"/>
</dbReference>